<keyword evidence="3" id="KW-1185">Reference proteome</keyword>
<dbReference type="Proteomes" id="UP001310022">
    <property type="component" value="Unassembled WGS sequence"/>
</dbReference>
<name>A0AAN5AMF0_9BACT</name>
<dbReference type="AlphaFoldDB" id="A0AAN5AMF0"/>
<feature type="domain" description="ParB-like N-terminal" evidence="1">
    <location>
        <begin position="30"/>
        <end position="112"/>
    </location>
</feature>
<dbReference type="Pfam" id="PF02195">
    <property type="entry name" value="ParB_N"/>
    <property type="match status" value="1"/>
</dbReference>
<dbReference type="SUPFAM" id="SSF110849">
    <property type="entry name" value="ParB/Sulfiredoxin"/>
    <property type="match status" value="1"/>
</dbReference>
<dbReference type="EMBL" id="BQKE01000010">
    <property type="protein sequence ID" value="GJM65005.1"/>
    <property type="molecule type" value="Genomic_DNA"/>
</dbReference>
<sequence>MSLMSNVIREMREQEEQQKRKDRHPPIISVLNELRDLIRPLTEEEKNKLYDSIKKDGVRDPIIFWKHDDQHIIIDGHNRYEAICKLGIKTFPWVEKHFNSLEEAKDWMIMNQFSRRNLNSKQMKYYRGLLYNRMKSNNGGIRKGKNFSGKNLPTDTRTSAVLAQSQGISEKTIRNDGLFQIGLDLLDSQEPGTKQAVLNGTKKISDKRIQELALGKIELSLTERKPQITPKKLEAAVELILRAKEENLIQPELWEKIRS</sequence>
<evidence type="ECO:0000259" key="1">
    <source>
        <dbReference type="SMART" id="SM00470"/>
    </source>
</evidence>
<evidence type="ECO:0000313" key="2">
    <source>
        <dbReference type="EMBL" id="GJM65005.1"/>
    </source>
</evidence>
<evidence type="ECO:0000313" key="3">
    <source>
        <dbReference type="Proteomes" id="UP001310022"/>
    </source>
</evidence>
<dbReference type="InterPro" id="IPR003115">
    <property type="entry name" value="ParB_N"/>
</dbReference>
<dbReference type="SMART" id="SM00470">
    <property type="entry name" value="ParB"/>
    <property type="match status" value="1"/>
</dbReference>
<gene>
    <name evidence="2" type="ORF">PEDI_55570</name>
</gene>
<dbReference type="Gene3D" id="3.90.1530.10">
    <property type="entry name" value="Conserved hypothetical protein from pyrococcus furiosus pfu- 392566-001, ParB domain"/>
    <property type="match status" value="1"/>
</dbReference>
<dbReference type="InterPro" id="IPR036086">
    <property type="entry name" value="ParB/Sulfiredoxin_sf"/>
</dbReference>
<accession>A0AAN5AMF0</accession>
<comment type="caution">
    <text evidence="2">The sequence shown here is derived from an EMBL/GenBank/DDBJ whole genome shotgun (WGS) entry which is preliminary data.</text>
</comment>
<organism evidence="2 3">
    <name type="scientific">Persicobacter diffluens</name>
    <dbReference type="NCBI Taxonomy" id="981"/>
    <lineage>
        <taxon>Bacteria</taxon>
        <taxon>Pseudomonadati</taxon>
        <taxon>Bacteroidota</taxon>
        <taxon>Cytophagia</taxon>
        <taxon>Cytophagales</taxon>
        <taxon>Persicobacteraceae</taxon>
        <taxon>Persicobacter</taxon>
    </lineage>
</organism>
<reference evidence="2 3" key="1">
    <citation type="submission" date="2021-12" db="EMBL/GenBank/DDBJ databases">
        <title>Genome sequencing of bacteria with rrn-lacking chromosome and rrn-plasmid.</title>
        <authorList>
            <person name="Anda M."/>
            <person name="Iwasaki W."/>
        </authorList>
    </citation>
    <scope>NUCLEOTIDE SEQUENCE [LARGE SCALE GENOMIC DNA]</scope>
    <source>
        <strain evidence="2 3">NBRC 15940</strain>
    </source>
</reference>
<dbReference type="RefSeq" id="WP_338240074.1">
    <property type="nucleotide sequence ID" value="NZ_BQKE01000010.1"/>
</dbReference>
<proteinExistence type="predicted"/>
<protein>
    <recommendedName>
        <fullName evidence="1">ParB-like N-terminal domain-containing protein</fullName>
    </recommendedName>
</protein>